<accession>A0A7J7M377</accession>
<keyword evidence="2" id="KW-0012">Acyltransferase</keyword>
<keyword evidence="4" id="KW-1185">Reference proteome</keyword>
<protein>
    <submittedName>
        <fullName evidence="3">Uncharacterized protein</fullName>
    </submittedName>
</protein>
<evidence type="ECO:0000256" key="2">
    <source>
        <dbReference type="ARBA" id="ARBA00023315"/>
    </source>
</evidence>
<dbReference type="OrthoDB" id="1862401at2759"/>
<gene>
    <name evidence="3" type="ORF">GIB67_026158</name>
</gene>
<dbReference type="Pfam" id="PF02458">
    <property type="entry name" value="Transferase"/>
    <property type="match status" value="1"/>
</dbReference>
<dbReference type="AlphaFoldDB" id="A0A7J7M377"/>
<evidence type="ECO:0000313" key="3">
    <source>
        <dbReference type="EMBL" id="KAF6149302.1"/>
    </source>
</evidence>
<sequence>MYLSNVKSHHLQVLSLAQTSLPLTFFDLPELGLDCPVHCVYLYQLQCSKTHFTDSILPDMKHSLSLTLQHFFSLVGNLTWSPQSAVPEIVYVDGDSISFRVAESSFNFNHLCGNHPRDANDFASLTSHLVPRYSSTTAEVQYPLLALQVTLFPNSGICVGVTMSHIPADGMSSTHFMKFWASVCSNLGQKTTTLLPDFLPSFDRTTIIDPQGIETAYLNYLKTINITQQSFTLPSTPTGPVHDKVVATFIMDFNNIVKLKKWVLRRTIEQNKKEPYFNLTSLIVTSAYVWVCLIKAMESVNVLDSSREHIVIPVDCRTRLDPALPVTYFGNCIVNSCATIDKNDLVGEDGIVIAAEMIGKAIQTTCKNVLDGAENLFANIFSVESERVFEINGSPKMGAYDVNFGWGRPKKYEVIYIDDDCGYITLSDCGDSTDRSLEVSVTLKRLEMDAFASIFHDTLNNLLNASSAMSLLSKY</sequence>
<dbReference type="GO" id="GO:0016747">
    <property type="term" value="F:acyltransferase activity, transferring groups other than amino-acyl groups"/>
    <property type="evidence" value="ECO:0007669"/>
    <property type="project" value="UniProtKB-ARBA"/>
</dbReference>
<dbReference type="EMBL" id="JACGCM010001798">
    <property type="protein sequence ID" value="KAF6149302.1"/>
    <property type="molecule type" value="Genomic_DNA"/>
</dbReference>
<organism evidence="3 4">
    <name type="scientific">Kingdonia uniflora</name>
    <dbReference type="NCBI Taxonomy" id="39325"/>
    <lineage>
        <taxon>Eukaryota</taxon>
        <taxon>Viridiplantae</taxon>
        <taxon>Streptophyta</taxon>
        <taxon>Embryophyta</taxon>
        <taxon>Tracheophyta</taxon>
        <taxon>Spermatophyta</taxon>
        <taxon>Magnoliopsida</taxon>
        <taxon>Ranunculales</taxon>
        <taxon>Circaeasteraceae</taxon>
        <taxon>Kingdonia</taxon>
    </lineage>
</organism>
<comment type="caution">
    <text evidence="3">The sequence shown here is derived from an EMBL/GenBank/DDBJ whole genome shotgun (WGS) entry which is preliminary data.</text>
</comment>
<keyword evidence="1" id="KW-0808">Transferase</keyword>
<dbReference type="InterPro" id="IPR023213">
    <property type="entry name" value="CAT-like_dom_sf"/>
</dbReference>
<dbReference type="Gene3D" id="3.30.559.10">
    <property type="entry name" value="Chloramphenicol acetyltransferase-like domain"/>
    <property type="match status" value="2"/>
</dbReference>
<name>A0A7J7M377_9MAGN</name>
<evidence type="ECO:0000256" key="1">
    <source>
        <dbReference type="ARBA" id="ARBA00022679"/>
    </source>
</evidence>
<dbReference type="InterPro" id="IPR051504">
    <property type="entry name" value="Plant_metabolite_acyltrans"/>
</dbReference>
<dbReference type="Proteomes" id="UP000541444">
    <property type="component" value="Unassembled WGS sequence"/>
</dbReference>
<dbReference type="PANTHER" id="PTHR31625">
    <property type="match status" value="1"/>
</dbReference>
<evidence type="ECO:0000313" key="4">
    <source>
        <dbReference type="Proteomes" id="UP000541444"/>
    </source>
</evidence>
<proteinExistence type="predicted"/>
<reference evidence="3 4" key="1">
    <citation type="journal article" date="2020" name="IScience">
        <title>Genome Sequencing of the Endangered Kingdonia uniflora (Circaeasteraceae, Ranunculales) Reveals Potential Mechanisms of Evolutionary Specialization.</title>
        <authorList>
            <person name="Sun Y."/>
            <person name="Deng T."/>
            <person name="Zhang A."/>
            <person name="Moore M.J."/>
            <person name="Landis J.B."/>
            <person name="Lin N."/>
            <person name="Zhang H."/>
            <person name="Zhang X."/>
            <person name="Huang J."/>
            <person name="Zhang X."/>
            <person name="Sun H."/>
            <person name="Wang H."/>
        </authorList>
    </citation>
    <scope>NUCLEOTIDE SEQUENCE [LARGE SCALE GENOMIC DNA]</scope>
    <source>
        <strain evidence="3">TB1705</strain>
        <tissue evidence="3">Leaf</tissue>
    </source>
</reference>